<evidence type="ECO:0000313" key="1">
    <source>
        <dbReference type="EMBL" id="PNR35458.1"/>
    </source>
</evidence>
<proteinExistence type="predicted"/>
<dbReference type="EMBL" id="ABEU02000018">
    <property type="protein sequence ID" value="PNR35458.1"/>
    <property type="molecule type" value="Genomic_DNA"/>
</dbReference>
<reference evidence="2" key="3">
    <citation type="submission" date="2020-12" db="UniProtKB">
        <authorList>
            <consortium name="EnsemblPlants"/>
        </authorList>
    </citation>
    <scope>IDENTIFICATION</scope>
</reference>
<accession>A0A2K1J1Q6</accession>
<reference evidence="1 3" key="1">
    <citation type="journal article" date="2008" name="Science">
        <title>The Physcomitrella genome reveals evolutionary insights into the conquest of land by plants.</title>
        <authorList>
            <person name="Rensing S."/>
            <person name="Lang D."/>
            <person name="Zimmer A."/>
            <person name="Terry A."/>
            <person name="Salamov A."/>
            <person name="Shapiro H."/>
            <person name="Nishiyama T."/>
            <person name="Perroud P.-F."/>
            <person name="Lindquist E."/>
            <person name="Kamisugi Y."/>
            <person name="Tanahashi T."/>
            <person name="Sakakibara K."/>
            <person name="Fujita T."/>
            <person name="Oishi K."/>
            <person name="Shin-I T."/>
            <person name="Kuroki Y."/>
            <person name="Toyoda A."/>
            <person name="Suzuki Y."/>
            <person name="Hashimoto A."/>
            <person name="Yamaguchi K."/>
            <person name="Sugano A."/>
            <person name="Kohara Y."/>
            <person name="Fujiyama A."/>
            <person name="Anterola A."/>
            <person name="Aoki S."/>
            <person name="Ashton N."/>
            <person name="Barbazuk W.B."/>
            <person name="Barker E."/>
            <person name="Bennetzen J."/>
            <person name="Bezanilla M."/>
            <person name="Blankenship R."/>
            <person name="Cho S.H."/>
            <person name="Dutcher S."/>
            <person name="Estelle M."/>
            <person name="Fawcett J.A."/>
            <person name="Gundlach H."/>
            <person name="Hanada K."/>
            <person name="Heyl A."/>
            <person name="Hicks K.A."/>
            <person name="Hugh J."/>
            <person name="Lohr M."/>
            <person name="Mayer K."/>
            <person name="Melkozernov A."/>
            <person name="Murata T."/>
            <person name="Nelson D."/>
            <person name="Pils B."/>
            <person name="Prigge M."/>
            <person name="Reiss B."/>
            <person name="Renner T."/>
            <person name="Rombauts S."/>
            <person name="Rushton P."/>
            <person name="Sanderfoot A."/>
            <person name="Schween G."/>
            <person name="Shiu S.-H."/>
            <person name="Stueber K."/>
            <person name="Theodoulou F.L."/>
            <person name="Tu H."/>
            <person name="Van de Peer Y."/>
            <person name="Verrier P.J."/>
            <person name="Waters E."/>
            <person name="Wood A."/>
            <person name="Yang L."/>
            <person name="Cove D."/>
            <person name="Cuming A."/>
            <person name="Hasebe M."/>
            <person name="Lucas S."/>
            <person name="Mishler D.B."/>
            <person name="Reski R."/>
            <person name="Grigoriev I."/>
            <person name="Quatrano R.S."/>
            <person name="Boore J.L."/>
        </authorList>
    </citation>
    <scope>NUCLEOTIDE SEQUENCE [LARGE SCALE GENOMIC DNA]</scope>
    <source>
        <strain evidence="2 3">cv. Gransden 2004</strain>
    </source>
</reference>
<dbReference type="PaxDb" id="3218-PP1S33_214V6.1"/>
<name>A0A2K1J1Q6_PHYPA</name>
<reference evidence="1 3" key="2">
    <citation type="journal article" date="2018" name="Plant J.">
        <title>The Physcomitrella patens chromosome-scale assembly reveals moss genome structure and evolution.</title>
        <authorList>
            <person name="Lang D."/>
            <person name="Ullrich K.K."/>
            <person name="Murat F."/>
            <person name="Fuchs J."/>
            <person name="Jenkins J."/>
            <person name="Haas F.B."/>
            <person name="Piednoel M."/>
            <person name="Gundlach H."/>
            <person name="Van Bel M."/>
            <person name="Meyberg R."/>
            <person name="Vives C."/>
            <person name="Morata J."/>
            <person name="Symeonidi A."/>
            <person name="Hiss M."/>
            <person name="Muchero W."/>
            <person name="Kamisugi Y."/>
            <person name="Saleh O."/>
            <person name="Blanc G."/>
            <person name="Decker E.L."/>
            <person name="van Gessel N."/>
            <person name="Grimwood J."/>
            <person name="Hayes R.D."/>
            <person name="Graham S.W."/>
            <person name="Gunter L.E."/>
            <person name="McDaniel S.F."/>
            <person name="Hoernstein S.N.W."/>
            <person name="Larsson A."/>
            <person name="Li F.W."/>
            <person name="Perroud P.F."/>
            <person name="Phillips J."/>
            <person name="Ranjan P."/>
            <person name="Rokshar D.S."/>
            <person name="Rothfels C.J."/>
            <person name="Schneider L."/>
            <person name="Shu S."/>
            <person name="Stevenson D.W."/>
            <person name="Thummler F."/>
            <person name="Tillich M."/>
            <person name="Villarreal Aguilar J.C."/>
            <person name="Widiez T."/>
            <person name="Wong G.K."/>
            <person name="Wymore A."/>
            <person name="Zhang Y."/>
            <person name="Zimmer A.D."/>
            <person name="Quatrano R.S."/>
            <person name="Mayer K.F.X."/>
            <person name="Goodstein D."/>
            <person name="Casacuberta J.M."/>
            <person name="Vandepoele K."/>
            <person name="Reski R."/>
            <person name="Cuming A.C."/>
            <person name="Tuskan G.A."/>
            <person name="Maumus F."/>
            <person name="Salse J."/>
            <person name="Schmutz J."/>
            <person name="Rensing S.A."/>
        </authorList>
    </citation>
    <scope>NUCLEOTIDE SEQUENCE [LARGE SCALE GENOMIC DNA]</scope>
    <source>
        <strain evidence="2 3">cv. Gransden 2004</strain>
    </source>
</reference>
<protein>
    <submittedName>
        <fullName evidence="1 2">Uncharacterized protein</fullName>
    </submittedName>
</protein>
<dbReference type="Gramene" id="Pp3c18_20090V3.2">
    <property type="protein sequence ID" value="Pp3c18_20090V3.2"/>
    <property type="gene ID" value="Pp3c18_20090"/>
</dbReference>
<dbReference type="EnsemblPlants" id="Pp3c18_20090V3.1">
    <property type="protein sequence ID" value="Pp3c18_20090V3.1"/>
    <property type="gene ID" value="Pp3c18_20090"/>
</dbReference>
<keyword evidence="3" id="KW-1185">Reference proteome</keyword>
<dbReference type="AlphaFoldDB" id="A0A2K1J1Q6"/>
<dbReference type="InParanoid" id="A0A2K1J1Q6"/>
<dbReference type="EnsemblPlants" id="Pp3c18_20090V3.2">
    <property type="protein sequence ID" value="Pp3c18_20090V3.2"/>
    <property type="gene ID" value="Pp3c18_20090"/>
</dbReference>
<dbReference type="Gramene" id="Pp3c18_20090V3.1">
    <property type="protein sequence ID" value="Pp3c18_20090V3.1"/>
    <property type="gene ID" value="Pp3c18_20090"/>
</dbReference>
<sequence length="134" mass="15351">MCLTCSMINDVVISSDSVINGVKLMQVWVRNVKHRNLRNGLKKRCLEVQTPASHLRDQQRGNNCKKIEKDIHVQSLGKVGSAESRNTAPIYAVPKVIGFSVYYNTFVRNSDKSLMQRRSDRESILRPWCFSPEK</sequence>
<evidence type="ECO:0000313" key="3">
    <source>
        <dbReference type="Proteomes" id="UP000006727"/>
    </source>
</evidence>
<evidence type="ECO:0000313" key="2">
    <source>
        <dbReference type="EnsemblPlants" id="Pp3c18_20090V3.1"/>
    </source>
</evidence>
<gene>
    <name evidence="1" type="ORF">PHYPA_023358</name>
</gene>
<dbReference type="Proteomes" id="UP000006727">
    <property type="component" value="Chromosome 18"/>
</dbReference>
<organism evidence="1">
    <name type="scientific">Physcomitrium patens</name>
    <name type="common">Spreading-leaved earth moss</name>
    <name type="synonym">Physcomitrella patens</name>
    <dbReference type="NCBI Taxonomy" id="3218"/>
    <lineage>
        <taxon>Eukaryota</taxon>
        <taxon>Viridiplantae</taxon>
        <taxon>Streptophyta</taxon>
        <taxon>Embryophyta</taxon>
        <taxon>Bryophyta</taxon>
        <taxon>Bryophytina</taxon>
        <taxon>Bryopsida</taxon>
        <taxon>Funariidae</taxon>
        <taxon>Funariales</taxon>
        <taxon>Funariaceae</taxon>
        <taxon>Physcomitrium</taxon>
    </lineage>
</organism>